<feature type="domain" description="Core-binding (CB)" evidence="12">
    <location>
        <begin position="1"/>
        <end position="89"/>
    </location>
</feature>
<feature type="region of interest" description="Disordered" evidence="10">
    <location>
        <begin position="197"/>
        <end position="218"/>
    </location>
</feature>
<feature type="active site" description="O-(3'-phospho-DNA)-tyrosine intermediate" evidence="9">
    <location>
        <position position="295"/>
    </location>
</feature>
<comment type="caution">
    <text evidence="13">The sequence shown here is derived from an EMBL/GenBank/DDBJ whole genome shotgun (WGS) entry which is preliminary data.</text>
</comment>
<sequence>MQHPIEECIERYEQHVTQERRMSAHTRAAYLRDIRAFLGADTMSGLDSIAAIRPFHVNQYVFQLKREGRAASSISRLVASIRSFCHFCIREGWLDLDPTLGLERPKPEAKPPEILSPEDTERLLRLPDLATEQGIRDRAMLETLYATGMRVSELMAMNVGDVQPKLGFVRCSSANRERVIPLGQAAAEAIQRYLEESRPRLLGEESTDGDETPRNGAAAEMPEEALFLNVRGQRMSRQGFWKTMKKYAEHLELPFPLTPHTLRHSFAVHLLQNGADIRAVQEMLGHTELATTQRYIAQMSRTSMKDVYTHAHPRARTSSSVGEEK</sequence>
<protein>
    <recommendedName>
        <fullName evidence="9">Tyrosine recombinase XerC</fullName>
    </recommendedName>
</protein>
<dbReference type="GO" id="GO:0005737">
    <property type="term" value="C:cytoplasm"/>
    <property type="evidence" value="ECO:0007669"/>
    <property type="project" value="UniProtKB-SubCell"/>
</dbReference>
<dbReference type="GO" id="GO:0007059">
    <property type="term" value="P:chromosome segregation"/>
    <property type="evidence" value="ECO:0007669"/>
    <property type="project" value="UniProtKB-UniRule"/>
</dbReference>
<keyword evidence="4 9" id="KW-0159">Chromosome partition</keyword>
<evidence type="ECO:0000256" key="8">
    <source>
        <dbReference type="ARBA" id="ARBA00023306"/>
    </source>
</evidence>
<evidence type="ECO:0000259" key="11">
    <source>
        <dbReference type="PROSITE" id="PS51898"/>
    </source>
</evidence>
<proteinExistence type="inferred from homology"/>
<dbReference type="Pfam" id="PF02899">
    <property type="entry name" value="Phage_int_SAM_1"/>
    <property type="match status" value="1"/>
</dbReference>
<dbReference type="EMBL" id="QYZD01000008">
    <property type="protein sequence ID" value="RJG24094.1"/>
    <property type="molecule type" value="Genomic_DNA"/>
</dbReference>
<evidence type="ECO:0000313" key="14">
    <source>
        <dbReference type="Proteomes" id="UP000266177"/>
    </source>
</evidence>
<evidence type="ECO:0000256" key="2">
    <source>
        <dbReference type="ARBA" id="ARBA00022490"/>
    </source>
</evidence>
<dbReference type="HAMAP" id="MF_01808">
    <property type="entry name" value="Recomb_XerC_XerD"/>
    <property type="match status" value="1"/>
</dbReference>
<dbReference type="GO" id="GO:0009037">
    <property type="term" value="F:tyrosine-based site-specific recombinase activity"/>
    <property type="evidence" value="ECO:0007669"/>
    <property type="project" value="UniProtKB-UniRule"/>
</dbReference>
<dbReference type="Gene3D" id="1.10.150.130">
    <property type="match status" value="1"/>
</dbReference>
<keyword evidence="7 9" id="KW-0233">DNA recombination</keyword>
<dbReference type="InterPro" id="IPR004107">
    <property type="entry name" value="Integrase_SAM-like_N"/>
</dbReference>
<accession>A0A3A3GIM5</accession>
<dbReference type="PANTHER" id="PTHR30349">
    <property type="entry name" value="PHAGE INTEGRASE-RELATED"/>
    <property type="match status" value="1"/>
</dbReference>
<comment type="similarity">
    <text evidence="9">Belongs to the 'phage' integrase family. XerC subfamily.</text>
</comment>
<feature type="active site" evidence="9">
    <location>
        <position position="150"/>
    </location>
</feature>
<dbReference type="InterPro" id="IPR011010">
    <property type="entry name" value="DNA_brk_join_enz"/>
</dbReference>
<dbReference type="RefSeq" id="WP_119793726.1">
    <property type="nucleotide sequence ID" value="NZ_QYZD01000008.1"/>
</dbReference>
<evidence type="ECO:0000256" key="5">
    <source>
        <dbReference type="ARBA" id="ARBA00022908"/>
    </source>
</evidence>
<dbReference type="InterPro" id="IPR010998">
    <property type="entry name" value="Integrase_recombinase_N"/>
</dbReference>
<keyword evidence="2 9" id="KW-0963">Cytoplasm</keyword>
<comment type="subcellular location">
    <subcellularLocation>
        <location evidence="1 9">Cytoplasm</location>
    </subcellularLocation>
</comment>
<dbReference type="OrthoDB" id="9801717at2"/>
<gene>
    <name evidence="9" type="primary">xerC</name>
    <name evidence="13" type="ORF">DQX05_11720</name>
</gene>
<evidence type="ECO:0000256" key="4">
    <source>
        <dbReference type="ARBA" id="ARBA00022829"/>
    </source>
</evidence>
<dbReference type="PROSITE" id="PS51900">
    <property type="entry name" value="CB"/>
    <property type="match status" value="1"/>
</dbReference>
<comment type="function">
    <text evidence="9">Site-specific tyrosine recombinase, which acts by catalyzing the cutting and rejoining of the recombining DNA molecules. The XerC-XerD complex is essential to convert dimers of the bacterial chromosome into monomers to permit their segregation at cell division. It also contributes to the segregational stability of plasmids.</text>
</comment>
<evidence type="ECO:0000256" key="7">
    <source>
        <dbReference type="ARBA" id="ARBA00023172"/>
    </source>
</evidence>
<dbReference type="Gene3D" id="1.10.443.10">
    <property type="entry name" value="Intergrase catalytic core"/>
    <property type="match status" value="1"/>
</dbReference>
<evidence type="ECO:0000256" key="9">
    <source>
        <dbReference type="HAMAP-Rule" id="MF_01808"/>
    </source>
</evidence>
<feature type="active site" evidence="9">
    <location>
        <position position="260"/>
    </location>
</feature>
<dbReference type="PANTHER" id="PTHR30349:SF81">
    <property type="entry name" value="TYROSINE RECOMBINASE XERC"/>
    <property type="match status" value="1"/>
</dbReference>
<dbReference type="InterPro" id="IPR013762">
    <property type="entry name" value="Integrase-like_cat_sf"/>
</dbReference>
<comment type="caution">
    <text evidence="9">Lacks conserved residue(s) required for the propagation of feature annotation.</text>
</comment>
<dbReference type="Pfam" id="PF00589">
    <property type="entry name" value="Phage_integrase"/>
    <property type="match status" value="1"/>
</dbReference>
<evidence type="ECO:0000313" key="13">
    <source>
        <dbReference type="EMBL" id="RJG24094.1"/>
    </source>
</evidence>
<keyword evidence="6 9" id="KW-0238">DNA-binding</keyword>
<dbReference type="GO" id="GO:0003677">
    <property type="term" value="F:DNA binding"/>
    <property type="evidence" value="ECO:0007669"/>
    <property type="project" value="UniProtKB-UniRule"/>
</dbReference>
<dbReference type="GO" id="GO:0051301">
    <property type="term" value="P:cell division"/>
    <property type="evidence" value="ECO:0007669"/>
    <property type="project" value="UniProtKB-KW"/>
</dbReference>
<evidence type="ECO:0000259" key="12">
    <source>
        <dbReference type="PROSITE" id="PS51900"/>
    </source>
</evidence>
<dbReference type="NCBIfam" id="NF001399">
    <property type="entry name" value="PRK00283.1"/>
    <property type="match status" value="1"/>
</dbReference>
<dbReference type="AlphaFoldDB" id="A0A3A3GIM5"/>
<dbReference type="CDD" id="cd00798">
    <property type="entry name" value="INT_XerDC_C"/>
    <property type="match status" value="1"/>
</dbReference>
<organism evidence="13 14">
    <name type="scientific">Paenibacillus thiaminolyticus</name>
    <name type="common">Bacillus thiaminolyticus</name>
    <dbReference type="NCBI Taxonomy" id="49283"/>
    <lineage>
        <taxon>Bacteria</taxon>
        <taxon>Bacillati</taxon>
        <taxon>Bacillota</taxon>
        <taxon>Bacilli</taxon>
        <taxon>Bacillales</taxon>
        <taxon>Paenibacillaceae</taxon>
        <taxon>Paenibacillus</taxon>
    </lineage>
</organism>
<dbReference type="InterPro" id="IPR023009">
    <property type="entry name" value="Tyrosine_recombinase_XerC/XerD"/>
</dbReference>
<dbReference type="GO" id="GO:0006313">
    <property type="term" value="P:DNA transposition"/>
    <property type="evidence" value="ECO:0007669"/>
    <property type="project" value="UniProtKB-UniRule"/>
</dbReference>
<comment type="subunit">
    <text evidence="9">Forms a cyclic heterotetrameric complex composed of two molecules of XerC and two molecules of XerD.</text>
</comment>
<evidence type="ECO:0000256" key="1">
    <source>
        <dbReference type="ARBA" id="ARBA00004496"/>
    </source>
</evidence>
<evidence type="ECO:0000256" key="6">
    <source>
        <dbReference type="ARBA" id="ARBA00023125"/>
    </source>
</evidence>
<dbReference type="SUPFAM" id="SSF56349">
    <property type="entry name" value="DNA breaking-rejoining enzymes"/>
    <property type="match status" value="1"/>
</dbReference>
<dbReference type="InterPro" id="IPR050090">
    <property type="entry name" value="Tyrosine_recombinase_XerCD"/>
</dbReference>
<evidence type="ECO:0000256" key="3">
    <source>
        <dbReference type="ARBA" id="ARBA00022618"/>
    </source>
</evidence>
<dbReference type="InterPro" id="IPR044068">
    <property type="entry name" value="CB"/>
</dbReference>
<feature type="domain" description="Tyr recombinase" evidence="11">
    <location>
        <begin position="110"/>
        <end position="309"/>
    </location>
</feature>
<keyword evidence="8 9" id="KW-0131">Cell cycle</keyword>
<keyword evidence="5 9" id="KW-0229">DNA integration</keyword>
<feature type="active site" evidence="9">
    <location>
        <position position="263"/>
    </location>
</feature>
<dbReference type="InterPro" id="IPR002104">
    <property type="entry name" value="Integrase_catalytic"/>
</dbReference>
<reference evidence="13 14" key="1">
    <citation type="submission" date="2018-09" db="EMBL/GenBank/DDBJ databases">
        <title>Paenibacillus SK2017-BO5.</title>
        <authorList>
            <person name="Piskunova J.V."/>
            <person name="Dubiley S.A."/>
            <person name="Severinov K.V."/>
        </authorList>
    </citation>
    <scope>NUCLEOTIDE SEQUENCE [LARGE SCALE GENOMIC DNA]</scope>
    <source>
        <strain evidence="13 14">BO5</strain>
    </source>
</reference>
<evidence type="ECO:0000256" key="10">
    <source>
        <dbReference type="SAM" id="MobiDB-lite"/>
    </source>
</evidence>
<dbReference type="PROSITE" id="PS51898">
    <property type="entry name" value="TYR_RECOMBINASE"/>
    <property type="match status" value="1"/>
</dbReference>
<feature type="active site" evidence="9">
    <location>
        <position position="286"/>
    </location>
</feature>
<keyword evidence="3 9" id="KW-0132">Cell division</keyword>
<name>A0A3A3GIM5_PANTH</name>
<dbReference type="Proteomes" id="UP000266177">
    <property type="component" value="Unassembled WGS sequence"/>
</dbReference>